<comment type="caution">
    <text evidence="1">The sequence shown here is derived from an EMBL/GenBank/DDBJ whole genome shotgun (WGS) entry which is preliminary data.</text>
</comment>
<dbReference type="AlphaFoldDB" id="A0A9Q0GRB7"/>
<evidence type="ECO:0000313" key="1">
    <source>
        <dbReference type="EMBL" id="KAJ4952672.1"/>
    </source>
</evidence>
<proteinExistence type="predicted"/>
<dbReference type="EMBL" id="JAMYWD010000012">
    <property type="protein sequence ID" value="KAJ4952672.1"/>
    <property type="molecule type" value="Genomic_DNA"/>
</dbReference>
<dbReference type="Proteomes" id="UP001141806">
    <property type="component" value="Unassembled WGS sequence"/>
</dbReference>
<sequence length="122" mass="13620">MRSEGFASNCITIYYTKPRIFPFARAFLCNFSVLPDKNMTCSGFQVEWFDYVGSGSDSPCLGGTILPTSQSYSILLLCYCEYHSKRWGVAWGDGFQGKGFDNFLIAHLLILASLKGVSMPQM</sequence>
<protein>
    <submittedName>
        <fullName evidence="1">Uncharacterized protein</fullName>
    </submittedName>
</protein>
<organism evidence="1 2">
    <name type="scientific">Protea cynaroides</name>
    <dbReference type="NCBI Taxonomy" id="273540"/>
    <lineage>
        <taxon>Eukaryota</taxon>
        <taxon>Viridiplantae</taxon>
        <taxon>Streptophyta</taxon>
        <taxon>Embryophyta</taxon>
        <taxon>Tracheophyta</taxon>
        <taxon>Spermatophyta</taxon>
        <taxon>Magnoliopsida</taxon>
        <taxon>Proteales</taxon>
        <taxon>Proteaceae</taxon>
        <taxon>Protea</taxon>
    </lineage>
</organism>
<keyword evidence="2" id="KW-1185">Reference proteome</keyword>
<accession>A0A9Q0GRB7</accession>
<gene>
    <name evidence="1" type="ORF">NE237_029504</name>
</gene>
<evidence type="ECO:0000313" key="2">
    <source>
        <dbReference type="Proteomes" id="UP001141806"/>
    </source>
</evidence>
<name>A0A9Q0GRB7_9MAGN</name>
<reference evidence="1" key="1">
    <citation type="journal article" date="2023" name="Plant J.">
        <title>The genome of the king protea, Protea cynaroides.</title>
        <authorList>
            <person name="Chang J."/>
            <person name="Duong T.A."/>
            <person name="Schoeman C."/>
            <person name="Ma X."/>
            <person name="Roodt D."/>
            <person name="Barker N."/>
            <person name="Li Z."/>
            <person name="Van de Peer Y."/>
            <person name="Mizrachi E."/>
        </authorList>
    </citation>
    <scope>NUCLEOTIDE SEQUENCE</scope>
    <source>
        <tissue evidence="1">Young leaves</tissue>
    </source>
</reference>